<accession>A0AAV8UAZ1</accession>
<feature type="compositionally biased region" description="Polar residues" evidence="1">
    <location>
        <begin position="36"/>
        <end position="70"/>
    </location>
</feature>
<organism evidence="2 3">
    <name type="scientific">Erythroxylum novogranatense</name>
    <dbReference type="NCBI Taxonomy" id="1862640"/>
    <lineage>
        <taxon>Eukaryota</taxon>
        <taxon>Viridiplantae</taxon>
        <taxon>Streptophyta</taxon>
        <taxon>Embryophyta</taxon>
        <taxon>Tracheophyta</taxon>
        <taxon>Spermatophyta</taxon>
        <taxon>Magnoliopsida</taxon>
        <taxon>eudicotyledons</taxon>
        <taxon>Gunneridae</taxon>
        <taxon>Pentapetalae</taxon>
        <taxon>rosids</taxon>
        <taxon>fabids</taxon>
        <taxon>Malpighiales</taxon>
        <taxon>Erythroxylaceae</taxon>
        <taxon>Erythroxylum</taxon>
    </lineage>
</organism>
<feature type="compositionally biased region" description="Basic and acidic residues" evidence="1">
    <location>
        <begin position="19"/>
        <end position="35"/>
    </location>
</feature>
<dbReference type="EMBL" id="JAIWQS010000008">
    <property type="protein sequence ID" value="KAJ8899585.1"/>
    <property type="molecule type" value="Genomic_DNA"/>
</dbReference>
<dbReference type="InterPro" id="IPR040374">
    <property type="entry name" value="BIC"/>
</dbReference>
<keyword evidence="3" id="KW-1185">Reference proteome</keyword>
<dbReference type="PANTHER" id="PTHR34207">
    <property type="entry name" value="PROTEIN BIC1"/>
    <property type="match status" value="1"/>
</dbReference>
<dbReference type="AlphaFoldDB" id="A0AAV8UAZ1"/>
<reference evidence="2 3" key="1">
    <citation type="submission" date="2021-09" db="EMBL/GenBank/DDBJ databases">
        <title>Genomic insights and catalytic innovation underlie evolution of tropane alkaloids biosynthesis.</title>
        <authorList>
            <person name="Wang Y.-J."/>
            <person name="Tian T."/>
            <person name="Huang J.-P."/>
            <person name="Huang S.-X."/>
        </authorList>
    </citation>
    <scope>NUCLEOTIDE SEQUENCE [LARGE SCALE GENOMIC DNA]</scope>
    <source>
        <strain evidence="2">KIB-2018</strain>
        <tissue evidence="2">Leaf</tissue>
    </source>
</reference>
<dbReference type="Proteomes" id="UP001159364">
    <property type="component" value="Linkage Group LG08"/>
</dbReference>
<dbReference type="GO" id="GO:0009785">
    <property type="term" value="P:blue light signaling pathway"/>
    <property type="evidence" value="ECO:0007669"/>
    <property type="project" value="InterPro"/>
</dbReference>
<feature type="region of interest" description="Disordered" evidence="1">
    <location>
        <begin position="19"/>
        <end position="85"/>
    </location>
</feature>
<name>A0AAV8UAZ1_9ROSI</name>
<comment type="caution">
    <text evidence="2">The sequence shown here is derived from an EMBL/GenBank/DDBJ whole genome shotgun (WGS) entry which is preliminary data.</text>
</comment>
<gene>
    <name evidence="2" type="ORF">K2173_018559</name>
</gene>
<evidence type="ECO:0000313" key="3">
    <source>
        <dbReference type="Proteomes" id="UP001159364"/>
    </source>
</evidence>
<protein>
    <submittedName>
        <fullName evidence="2">Uncharacterized protein</fullName>
    </submittedName>
</protein>
<proteinExistence type="predicted"/>
<dbReference type="CDD" id="cd22645">
    <property type="entry name" value="BIC1_CID"/>
    <property type="match status" value="1"/>
</dbReference>
<evidence type="ECO:0000313" key="2">
    <source>
        <dbReference type="EMBL" id="KAJ8899585.1"/>
    </source>
</evidence>
<dbReference type="PANTHER" id="PTHR34207:SF2">
    <property type="entry name" value="PROTEIN BIC1"/>
    <property type="match status" value="1"/>
</dbReference>
<evidence type="ECO:0000256" key="1">
    <source>
        <dbReference type="SAM" id="MobiDB-lite"/>
    </source>
</evidence>
<sequence length="180" mass="20061">MDKRKSFLICSLVKENPTKMKPFEEQGLAEKDYQESGHNNQGEAPSLSIKSCQLESSHENGSSKCSSSDAHQSKDEQIPLLGVTGGSIEEVLEKEPSGPEATILKEDVCGRERLKRHRIEVGGRVWIPEIWGQEELLKDFIDCSAFDSSLVHSGIMSARAALVEEGRRTNSRGLRIQYRC</sequence>